<dbReference type="Proteomes" id="UP000193689">
    <property type="component" value="Unassembled WGS sequence"/>
</dbReference>
<evidence type="ECO:0000313" key="2">
    <source>
        <dbReference type="Proteomes" id="UP000193689"/>
    </source>
</evidence>
<gene>
    <name evidence="1" type="ORF">BCR38DRAFT_416435</name>
</gene>
<comment type="caution">
    <text evidence="1">The sequence shown here is derived from an EMBL/GenBank/DDBJ whole genome shotgun (WGS) entry which is preliminary data.</text>
</comment>
<dbReference type="GeneID" id="63775313"/>
<dbReference type="OrthoDB" id="5404599at2759"/>
<evidence type="ECO:0000313" key="1">
    <source>
        <dbReference type="EMBL" id="ORY71312.1"/>
    </source>
</evidence>
<proteinExistence type="predicted"/>
<organism evidence="1 2">
    <name type="scientific">Pseudomassariella vexata</name>
    <dbReference type="NCBI Taxonomy" id="1141098"/>
    <lineage>
        <taxon>Eukaryota</taxon>
        <taxon>Fungi</taxon>
        <taxon>Dikarya</taxon>
        <taxon>Ascomycota</taxon>
        <taxon>Pezizomycotina</taxon>
        <taxon>Sordariomycetes</taxon>
        <taxon>Xylariomycetidae</taxon>
        <taxon>Amphisphaeriales</taxon>
        <taxon>Pseudomassariaceae</taxon>
        <taxon>Pseudomassariella</taxon>
    </lineage>
</organism>
<dbReference type="InParanoid" id="A0A1Y2EIA0"/>
<protein>
    <submittedName>
        <fullName evidence="1">Uncharacterized protein</fullName>
    </submittedName>
</protein>
<keyword evidence="2" id="KW-1185">Reference proteome</keyword>
<dbReference type="AlphaFoldDB" id="A0A1Y2EIA0"/>
<dbReference type="EMBL" id="MCFJ01000001">
    <property type="protein sequence ID" value="ORY71312.1"/>
    <property type="molecule type" value="Genomic_DNA"/>
</dbReference>
<name>A0A1Y2EIA0_9PEZI</name>
<reference evidence="1 2" key="1">
    <citation type="submission" date="2016-07" db="EMBL/GenBank/DDBJ databases">
        <title>Pervasive Adenine N6-methylation of Active Genes in Fungi.</title>
        <authorList>
            <consortium name="DOE Joint Genome Institute"/>
            <person name="Mondo S.J."/>
            <person name="Dannebaum R.O."/>
            <person name="Kuo R.C."/>
            <person name="Labutti K."/>
            <person name="Haridas S."/>
            <person name="Kuo A."/>
            <person name="Salamov A."/>
            <person name="Ahrendt S.R."/>
            <person name="Lipzen A."/>
            <person name="Sullivan W."/>
            <person name="Andreopoulos W.B."/>
            <person name="Clum A."/>
            <person name="Lindquist E."/>
            <person name="Daum C."/>
            <person name="Ramamoorthy G.K."/>
            <person name="Gryganskyi A."/>
            <person name="Culley D."/>
            <person name="Magnuson J.K."/>
            <person name="James T.Y."/>
            <person name="O'Malley M.A."/>
            <person name="Stajich J.E."/>
            <person name="Spatafora J.W."/>
            <person name="Visel A."/>
            <person name="Grigoriev I.V."/>
        </authorList>
    </citation>
    <scope>NUCLEOTIDE SEQUENCE [LARGE SCALE GENOMIC DNA]</scope>
    <source>
        <strain evidence="1 2">CBS 129021</strain>
    </source>
</reference>
<dbReference type="STRING" id="1141098.A0A1Y2EIA0"/>
<accession>A0A1Y2EIA0</accession>
<dbReference type="RefSeq" id="XP_040720904.1">
    <property type="nucleotide sequence ID" value="XM_040859101.1"/>
</dbReference>
<sequence>MVPESSKQTYFDVSSLPDTSIAEVDFVETSFFHSHALASPQLPTPANVLKENPDLEEGVAIYKKLNLAIKFGGPSYLRLEEAQTMRAVKRAFPNNEVPVPEVFGWSKYRDKCF</sequence>